<reference evidence="5" key="1">
    <citation type="journal article" date="2019" name="Int. J. Syst. Evol. Microbiol.">
        <title>The Global Catalogue of Microorganisms (GCM) 10K type strain sequencing project: providing services to taxonomists for standard genome sequencing and annotation.</title>
        <authorList>
            <consortium name="The Broad Institute Genomics Platform"/>
            <consortium name="The Broad Institute Genome Sequencing Center for Infectious Disease"/>
            <person name="Wu L."/>
            <person name="Ma J."/>
        </authorList>
    </citation>
    <scope>NUCLEOTIDE SEQUENCE [LARGE SCALE GENOMIC DNA]</scope>
    <source>
        <strain evidence="5">JCM 17705</strain>
    </source>
</reference>
<dbReference type="EMBL" id="BAABFT010000024">
    <property type="protein sequence ID" value="GAA4340024.1"/>
    <property type="molecule type" value="Genomic_DNA"/>
</dbReference>
<feature type="transmembrane region" description="Helical" evidence="2">
    <location>
        <begin position="66"/>
        <end position="83"/>
    </location>
</feature>
<dbReference type="PANTHER" id="PTHR40763:SF5">
    <property type="entry name" value="MEMBRANE PROTEIN"/>
    <property type="match status" value="1"/>
</dbReference>
<evidence type="ECO:0000313" key="4">
    <source>
        <dbReference type="EMBL" id="GAA4340024.1"/>
    </source>
</evidence>
<accession>A0ABP8HK48</accession>
<organism evidence="4 5">
    <name type="scientific">Mucilaginibacter gynuensis</name>
    <dbReference type="NCBI Taxonomy" id="1302236"/>
    <lineage>
        <taxon>Bacteria</taxon>
        <taxon>Pseudomonadati</taxon>
        <taxon>Bacteroidota</taxon>
        <taxon>Sphingobacteriia</taxon>
        <taxon>Sphingobacteriales</taxon>
        <taxon>Sphingobacteriaceae</taxon>
        <taxon>Mucilaginibacter</taxon>
    </lineage>
</organism>
<name>A0ABP8HK48_9SPHI</name>
<sequence length="287" mass="31678">MNNYIDKSKEPRNGKTIAGVILLVVGAVLLINQLNIVFFPGWLISWPMWLIIPGLYIGAKSNFKKNAWFILVLLGVVFLIDEATPHVNTGRVVWPLAFIAFGIWIILKRSQRSDNEKWKRFEESGKQPVDFNTPDPLVDYTVNDSSNATTGSSNFSTGEPQQPKNPFAGFTGTYNDDHLDTVAVFAGVDKIILSKDFKGGEVVNIFGGTELNLTKADINGRVVIELTQVFGSTKLIVPPHWHVISDMAAVFAGVDDKRMRHAGAISSEKVLILKGISIFAGVDIRSY</sequence>
<dbReference type="RefSeq" id="WP_345214069.1">
    <property type="nucleotide sequence ID" value="NZ_BAABFT010000024.1"/>
</dbReference>
<feature type="domain" description="LiaF transmembrane" evidence="3">
    <location>
        <begin position="18"/>
        <end position="112"/>
    </location>
</feature>
<feature type="compositionally biased region" description="Polar residues" evidence="1">
    <location>
        <begin position="149"/>
        <end position="164"/>
    </location>
</feature>
<keyword evidence="2" id="KW-0812">Transmembrane</keyword>
<comment type="caution">
    <text evidence="4">The sequence shown here is derived from an EMBL/GenBank/DDBJ whole genome shotgun (WGS) entry which is preliminary data.</text>
</comment>
<keyword evidence="5" id="KW-1185">Reference proteome</keyword>
<feature type="transmembrane region" description="Helical" evidence="2">
    <location>
        <begin position="37"/>
        <end position="59"/>
    </location>
</feature>
<keyword evidence="2" id="KW-0472">Membrane</keyword>
<dbReference type="Proteomes" id="UP001500582">
    <property type="component" value="Unassembled WGS sequence"/>
</dbReference>
<proteinExistence type="predicted"/>
<keyword evidence="2" id="KW-1133">Transmembrane helix</keyword>
<evidence type="ECO:0000256" key="1">
    <source>
        <dbReference type="SAM" id="MobiDB-lite"/>
    </source>
</evidence>
<gene>
    <name evidence="4" type="ORF">GCM10023149_51120</name>
</gene>
<evidence type="ECO:0000313" key="5">
    <source>
        <dbReference type="Proteomes" id="UP001500582"/>
    </source>
</evidence>
<dbReference type="InterPro" id="IPR054331">
    <property type="entry name" value="LiaF_TM"/>
</dbReference>
<protein>
    <submittedName>
        <fullName evidence="4">DUF5668 domain-containing protein</fullName>
    </submittedName>
</protein>
<feature type="transmembrane region" description="Helical" evidence="2">
    <location>
        <begin position="12"/>
        <end position="31"/>
    </location>
</feature>
<dbReference type="Pfam" id="PF22570">
    <property type="entry name" value="LiaF-TM"/>
    <property type="match status" value="1"/>
</dbReference>
<dbReference type="PANTHER" id="PTHR40763">
    <property type="entry name" value="MEMBRANE PROTEIN-RELATED"/>
    <property type="match status" value="1"/>
</dbReference>
<feature type="transmembrane region" description="Helical" evidence="2">
    <location>
        <begin position="89"/>
        <end position="107"/>
    </location>
</feature>
<feature type="region of interest" description="Disordered" evidence="1">
    <location>
        <begin position="149"/>
        <end position="170"/>
    </location>
</feature>
<evidence type="ECO:0000256" key="2">
    <source>
        <dbReference type="SAM" id="Phobius"/>
    </source>
</evidence>
<evidence type="ECO:0000259" key="3">
    <source>
        <dbReference type="Pfam" id="PF22570"/>
    </source>
</evidence>